<dbReference type="AlphaFoldDB" id="G9WHN5"/>
<dbReference type="GO" id="GO:0016020">
    <property type="term" value="C:membrane"/>
    <property type="evidence" value="ECO:0007669"/>
    <property type="project" value="InterPro"/>
</dbReference>
<name>G9WHN5_9LACO</name>
<dbReference type="GO" id="GO:0009401">
    <property type="term" value="P:phosphoenolpyruvate-dependent sugar phosphotransferase system"/>
    <property type="evidence" value="ECO:0007669"/>
    <property type="project" value="InterPro"/>
</dbReference>
<evidence type="ECO:0000259" key="2">
    <source>
        <dbReference type="PROSITE" id="PS51096"/>
    </source>
</evidence>
<dbReference type="PANTHER" id="PTHR33799">
    <property type="entry name" value="PTS PERMEASE-RELATED-RELATED"/>
    <property type="match status" value="1"/>
</dbReference>
<dbReference type="HOGENOM" id="CLU_123235_3_2_9"/>
<dbReference type="EMBL" id="AFVZ01000001">
    <property type="protein sequence ID" value="EHN58609.1"/>
    <property type="molecule type" value="Genomic_DNA"/>
</dbReference>
<keyword evidence="1 3" id="KW-0808">Transferase</keyword>
<dbReference type="OrthoDB" id="6578004at2"/>
<dbReference type="InterPro" id="IPR036662">
    <property type="entry name" value="PTS_EIIA_man-typ_sf"/>
</dbReference>
<dbReference type="Pfam" id="PF03610">
    <property type="entry name" value="EIIA-man"/>
    <property type="match status" value="1"/>
</dbReference>
<comment type="caution">
    <text evidence="3">The sequence shown here is derived from an EMBL/GenBank/DDBJ whole genome shotgun (WGS) entry which is preliminary data.</text>
</comment>
<dbReference type="RefSeq" id="WP_007745002.1">
    <property type="nucleotide sequence ID" value="NZ_CM001398.1"/>
</dbReference>
<proteinExistence type="predicted"/>
<dbReference type="GO" id="GO:0016740">
    <property type="term" value="F:transferase activity"/>
    <property type="evidence" value="ECO:0007669"/>
    <property type="project" value="UniProtKB-KW"/>
</dbReference>
<dbReference type="SUPFAM" id="SSF53062">
    <property type="entry name" value="PTS system fructose IIA component-like"/>
    <property type="match status" value="1"/>
</dbReference>
<dbReference type="Proteomes" id="UP000004959">
    <property type="component" value="Chromosome"/>
</dbReference>
<gene>
    <name evidence="3" type="ORF">OKIT_0493</name>
</gene>
<evidence type="ECO:0000313" key="4">
    <source>
        <dbReference type="Proteomes" id="UP000004959"/>
    </source>
</evidence>
<dbReference type="eggNOG" id="COG2893">
    <property type="taxonomic scope" value="Bacteria"/>
</dbReference>
<dbReference type="Gene3D" id="3.40.50.510">
    <property type="entry name" value="Phosphotransferase system, mannose-type IIA component"/>
    <property type="match status" value="1"/>
</dbReference>
<feature type="domain" description="PTS EIIA type-4" evidence="2">
    <location>
        <begin position="2"/>
        <end position="123"/>
    </location>
</feature>
<reference evidence="3 4" key="1">
    <citation type="journal article" date="2012" name="PLoS ONE">
        <title>Functional divergence in the genus oenococcus as predicted by genome sequencing of the newly-described species, Oenococcus kitaharae.</title>
        <authorList>
            <person name="Borneman A.R."/>
            <person name="McCarthy J.M."/>
            <person name="Chambers P.J."/>
            <person name="Bartowsky E.J."/>
        </authorList>
    </citation>
    <scope>NUCLEOTIDE SEQUENCE [LARGE SCALE GENOMIC DNA]</scope>
    <source>
        <strain evidence="4">DSM17330</strain>
    </source>
</reference>
<dbReference type="InterPro" id="IPR004701">
    <property type="entry name" value="PTS_EIIA_man-typ"/>
</dbReference>
<keyword evidence="4" id="KW-1185">Reference proteome</keyword>
<dbReference type="PROSITE" id="PS51096">
    <property type="entry name" value="PTS_EIIA_TYPE_4"/>
    <property type="match status" value="1"/>
</dbReference>
<dbReference type="PANTHER" id="PTHR33799:SF1">
    <property type="entry name" value="PTS SYSTEM MANNOSE-SPECIFIC EIIAB COMPONENT-RELATED"/>
    <property type="match status" value="1"/>
</dbReference>
<dbReference type="PATRIC" id="fig|1045004.4.peg.489"/>
<protein>
    <submittedName>
        <fullName evidence="3">Phosphotransferase system, mannose/fructose-specific component IIA</fullName>
    </submittedName>
</protein>
<dbReference type="STRING" id="336988.NT96_02535"/>
<evidence type="ECO:0000313" key="3">
    <source>
        <dbReference type="EMBL" id="EHN58609.1"/>
    </source>
</evidence>
<sequence>MKRHYIIASHSTLSAGMAEAAKFFIGDKQDIKVITAYVDNQPVDAQIASLFKSFPKEDEVVMLTDIMAGSVNQKAFPYIHREHTHIVSGFNLALVLGFLMEPESKYISHERAVNLVADGQKQVIYMNDYKPEVADDDE</sequence>
<organism evidence="3 4">
    <name type="scientific">Oenococcus kitaharae DSM 17330</name>
    <dbReference type="NCBI Taxonomy" id="1045004"/>
    <lineage>
        <taxon>Bacteria</taxon>
        <taxon>Bacillati</taxon>
        <taxon>Bacillota</taxon>
        <taxon>Bacilli</taxon>
        <taxon>Lactobacillales</taxon>
        <taxon>Lactobacillaceae</taxon>
        <taxon>Oenococcus</taxon>
    </lineage>
</organism>
<accession>G9WHN5</accession>
<dbReference type="InterPro" id="IPR051471">
    <property type="entry name" value="Bacterial_PTS_sugar_comp"/>
</dbReference>
<evidence type="ECO:0000256" key="1">
    <source>
        <dbReference type="ARBA" id="ARBA00022679"/>
    </source>
</evidence>